<dbReference type="GeneID" id="115886271"/>
<evidence type="ECO:0000256" key="1">
    <source>
        <dbReference type="ARBA" id="ARBA00005361"/>
    </source>
</evidence>
<proteinExistence type="inferred from homology"/>
<dbReference type="FunCoup" id="A0A6J2YDG9">
    <property type="interactions" value="237"/>
</dbReference>
<evidence type="ECO:0000256" key="2">
    <source>
        <dbReference type="SAM" id="MobiDB-lite"/>
    </source>
</evidence>
<gene>
    <name evidence="4" type="primary">LOC115886271</name>
</gene>
<dbReference type="GO" id="GO:0007018">
    <property type="term" value="P:microtubule-based movement"/>
    <property type="evidence" value="ECO:0007669"/>
    <property type="project" value="TreeGrafter"/>
</dbReference>
<dbReference type="InParanoid" id="A0A6J2YDG9"/>
<dbReference type="AlphaFoldDB" id="A0A6J2YDG9"/>
<dbReference type="InterPro" id="IPR038586">
    <property type="entry name" value="Tctex-1-like_sf"/>
</dbReference>
<name>A0A6J2YDG9_SITOR</name>
<sequence length="159" mass="18365">MEDNEKDEGIEPHDTPQISPTINNEELTEEGIKHHSHESLAPVNFYQIKPNLQEKFKELPVKHILKEVQDAILGGKSYDVDNVKKWTIKIANDVNEKVKELEMKRYKHIVQVLLGERKGQGIKSGVRCLWDCEIDGYTSEIFMNDSIFCVTTVFAVYLY</sequence>
<protein>
    <submittedName>
        <fullName evidence="4">Tctex1 domain-containing protein 2-like</fullName>
    </submittedName>
</protein>
<evidence type="ECO:0000313" key="3">
    <source>
        <dbReference type="Proteomes" id="UP000504635"/>
    </source>
</evidence>
<reference evidence="4" key="1">
    <citation type="submission" date="2025-08" db="UniProtKB">
        <authorList>
            <consortium name="RefSeq"/>
        </authorList>
    </citation>
    <scope>IDENTIFICATION</scope>
    <source>
        <tissue evidence="4">Gonads</tissue>
    </source>
</reference>
<dbReference type="PANTHER" id="PTHR21255">
    <property type="entry name" value="T-COMPLEX-ASSOCIATED-TESTIS-EXPRESSED 1/ DYNEIN LIGHT CHAIN"/>
    <property type="match status" value="1"/>
</dbReference>
<comment type="similarity">
    <text evidence="1">Belongs to the dynein light chain Tctex-type family.</text>
</comment>
<dbReference type="GO" id="GO:0045505">
    <property type="term" value="F:dynein intermediate chain binding"/>
    <property type="evidence" value="ECO:0007669"/>
    <property type="project" value="TreeGrafter"/>
</dbReference>
<dbReference type="Proteomes" id="UP000504635">
    <property type="component" value="Unplaced"/>
</dbReference>
<dbReference type="KEGG" id="soy:115886271"/>
<organism evidence="3 4">
    <name type="scientific">Sitophilus oryzae</name>
    <name type="common">Rice weevil</name>
    <name type="synonym">Curculio oryzae</name>
    <dbReference type="NCBI Taxonomy" id="7048"/>
    <lineage>
        <taxon>Eukaryota</taxon>
        <taxon>Metazoa</taxon>
        <taxon>Ecdysozoa</taxon>
        <taxon>Arthropoda</taxon>
        <taxon>Hexapoda</taxon>
        <taxon>Insecta</taxon>
        <taxon>Pterygota</taxon>
        <taxon>Neoptera</taxon>
        <taxon>Endopterygota</taxon>
        <taxon>Coleoptera</taxon>
        <taxon>Polyphaga</taxon>
        <taxon>Cucujiformia</taxon>
        <taxon>Curculionidae</taxon>
        <taxon>Dryophthorinae</taxon>
        <taxon>Sitophilus</taxon>
    </lineage>
</organism>
<dbReference type="Pfam" id="PF03645">
    <property type="entry name" value="Tctex-1"/>
    <property type="match status" value="1"/>
</dbReference>
<dbReference type="GO" id="GO:0005737">
    <property type="term" value="C:cytoplasm"/>
    <property type="evidence" value="ECO:0007669"/>
    <property type="project" value="TreeGrafter"/>
</dbReference>
<dbReference type="Gene3D" id="3.30.1140.40">
    <property type="entry name" value="Tctex-1"/>
    <property type="match status" value="1"/>
</dbReference>
<feature type="region of interest" description="Disordered" evidence="2">
    <location>
        <begin position="1"/>
        <end position="23"/>
    </location>
</feature>
<dbReference type="PANTHER" id="PTHR21255:SF7">
    <property type="entry name" value="DYNEIN LIGHT CHAIN TCTEX-TYPE PROTEIN 2B"/>
    <property type="match status" value="1"/>
</dbReference>
<dbReference type="RefSeq" id="XP_030761224.1">
    <property type="nucleotide sequence ID" value="XM_030905364.1"/>
</dbReference>
<dbReference type="InterPro" id="IPR005334">
    <property type="entry name" value="Tctex-1-like"/>
</dbReference>
<dbReference type="CDD" id="cd21459">
    <property type="entry name" value="DLC-like_TCTEX1D2"/>
    <property type="match status" value="1"/>
</dbReference>
<dbReference type="OrthoDB" id="10260741at2759"/>
<dbReference type="FunFam" id="3.30.1140.40:FF:000003">
    <property type="entry name" value="tctex1 domain-containing protein 2"/>
    <property type="match status" value="1"/>
</dbReference>
<evidence type="ECO:0000313" key="4">
    <source>
        <dbReference type="RefSeq" id="XP_030761224.1"/>
    </source>
</evidence>
<keyword evidence="3" id="KW-1185">Reference proteome</keyword>
<accession>A0A6J2YDG9</accession>
<dbReference type="GO" id="GO:0005868">
    <property type="term" value="C:cytoplasmic dynein complex"/>
    <property type="evidence" value="ECO:0007669"/>
    <property type="project" value="TreeGrafter"/>
</dbReference>